<reference evidence="7 8" key="1">
    <citation type="submission" date="2024-05" db="EMBL/GenBank/DDBJ databases">
        <title>Genome sequencing and assembly of Indian major carp, Cirrhinus mrigala (Hamilton, 1822).</title>
        <authorList>
            <person name="Mohindra V."/>
            <person name="Chowdhury L.M."/>
            <person name="Lal K."/>
            <person name="Jena J.K."/>
        </authorList>
    </citation>
    <scope>NUCLEOTIDE SEQUENCE [LARGE SCALE GENOMIC DNA]</scope>
    <source>
        <strain evidence="7">CM1030</strain>
        <tissue evidence="7">Blood</tissue>
    </source>
</reference>
<keyword evidence="5" id="KW-0067">ATP-binding</keyword>
<keyword evidence="3" id="KW-0547">Nucleotide-binding</keyword>
<dbReference type="AlphaFoldDB" id="A0ABD0NS84"/>
<gene>
    <name evidence="7" type="ORF">M9458_040093</name>
</gene>
<dbReference type="GO" id="GO:0004674">
    <property type="term" value="F:protein serine/threonine kinase activity"/>
    <property type="evidence" value="ECO:0007669"/>
    <property type="project" value="UniProtKB-KW"/>
</dbReference>
<dbReference type="InterPro" id="IPR011009">
    <property type="entry name" value="Kinase-like_dom_sf"/>
</dbReference>
<feature type="domain" description="Protein kinase" evidence="6">
    <location>
        <begin position="1"/>
        <end position="98"/>
    </location>
</feature>
<evidence type="ECO:0000313" key="8">
    <source>
        <dbReference type="Proteomes" id="UP001529510"/>
    </source>
</evidence>
<organism evidence="7 8">
    <name type="scientific">Cirrhinus mrigala</name>
    <name type="common">Mrigala</name>
    <dbReference type="NCBI Taxonomy" id="683832"/>
    <lineage>
        <taxon>Eukaryota</taxon>
        <taxon>Metazoa</taxon>
        <taxon>Chordata</taxon>
        <taxon>Craniata</taxon>
        <taxon>Vertebrata</taxon>
        <taxon>Euteleostomi</taxon>
        <taxon>Actinopterygii</taxon>
        <taxon>Neopterygii</taxon>
        <taxon>Teleostei</taxon>
        <taxon>Ostariophysi</taxon>
        <taxon>Cypriniformes</taxon>
        <taxon>Cyprinidae</taxon>
        <taxon>Labeoninae</taxon>
        <taxon>Labeonini</taxon>
        <taxon>Cirrhinus</taxon>
    </lineage>
</organism>
<evidence type="ECO:0000256" key="5">
    <source>
        <dbReference type="ARBA" id="ARBA00022840"/>
    </source>
</evidence>
<evidence type="ECO:0000313" key="7">
    <source>
        <dbReference type="EMBL" id="KAL0164340.1"/>
    </source>
</evidence>
<dbReference type="GO" id="GO:0005524">
    <property type="term" value="F:ATP binding"/>
    <property type="evidence" value="ECO:0007669"/>
    <property type="project" value="UniProtKB-KW"/>
</dbReference>
<dbReference type="Pfam" id="PF00069">
    <property type="entry name" value="Pkinase"/>
    <property type="match status" value="1"/>
</dbReference>
<dbReference type="EMBL" id="JAMKFB020000020">
    <property type="protein sequence ID" value="KAL0164340.1"/>
    <property type="molecule type" value="Genomic_DNA"/>
</dbReference>
<dbReference type="InterPro" id="IPR000719">
    <property type="entry name" value="Prot_kinase_dom"/>
</dbReference>
<keyword evidence="1" id="KW-0723">Serine/threonine-protein kinase</keyword>
<evidence type="ECO:0000256" key="4">
    <source>
        <dbReference type="ARBA" id="ARBA00022777"/>
    </source>
</evidence>
<protein>
    <recommendedName>
        <fullName evidence="6">Protein kinase domain-containing protein</fullName>
    </recommendedName>
</protein>
<comment type="caution">
    <text evidence="7">The sequence shown here is derived from an EMBL/GenBank/DDBJ whole genome shotgun (WGS) entry which is preliminary data.</text>
</comment>
<keyword evidence="4" id="KW-0418">Kinase</keyword>
<dbReference type="Proteomes" id="UP001529510">
    <property type="component" value="Unassembled WGS sequence"/>
</dbReference>
<sequence>DGHCKLADFGMCKEDIRDGRLTSTFCGTPDYIAPEIILEEPYAISVDWWALGVLVYEMLSGHAPFEAETEDELFECILKDEIIYSSWLSNEAEDILRG</sequence>
<evidence type="ECO:0000256" key="2">
    <source>
        <dbReference type="ARBA" id="ARBA00022679"/>
    </source>
</evidence>
<feature type="non-terminal residue" evidence="7">
    <location>
        <position position="98"/>
    </location>
</feature>
<name>A0ABD0NS84_CIRMR</name>
<evidence type="ECO:0000259" key="6">
    <source>
        <dbReference type="PROSITE" id="PS50011"/>
    </source>
</evidence>
<dbReference type="SUPFAM" id="SSF56112">
    <property type="entry name" value="Protein kinase-like (PK-like)"/>
    <property type="match status" value="1"/>
</dbReference>
<proteinExistence type="predicted"/>
<dbReference type="Gene3D" id="1.10.510.10">
    <property type="entry name" value="Transferase(Phosphotransferase) domain 1"/>
    <property type="match status" value="1"/>
</dbReference>
<dbReference type="PROSITE" id="PS50011">
    <property type="entry name" value="PROTEIN_KINASE_DOM"/>
    <property type="match status" value="1"/>
</dbReference>
<keyword evidence="8" id="KW-1185">Reference proteome</keyword>
<keyword evidence="2" id="KW-0808">Transferase</keyword>
<evidence type="ECO:0000256" key="3">
    <source>
        <dbReference type="ARBA" id="ARBA00022741"/>
    </source>
</evidence>
<accession>A0ABD0NS84</accession>
<dbReference type="PANTHER" id="PTHR24351">
    <property type="entry name" value="RIBOSOMAL PROTEIN S6 KINASE"/>
    <property type="match status" value="1"/>
</dbReference>
<feature type="non-terminal residue" evidence="7">
    <location>
        <position position="1"/>
    </location>
</feature>
<evidence type="ECO:0000256" key="1">
    <source>
        <dbReference type="ARBA" id="ARBA00022527"/>
    </source>
</evidence>